<feature type="domain" description="ABC transmembrane type-1" evidence="8">
    <location>
        <begin position="100"/>
        <end position="301"/>
    </location>
</feature>
<dbReference type="Pfam" id="PF19300">
    <property type="entry name" value="BPD_transp_1_N"/>
    <property type="match status" value="1"/>
</dbReference>
<feature type="transmembrane region" description="Helical" evidence="7">
    <location>
        <begin position="167"/>
        <end position="190"/>
    </location>
</feature>
<evidence type="ECO:0000313" key="10">
    <source>
        <dbReference type="Proteomes" id="UP000305041"/>
    </source>
</evidence>
<keyword evidence="5 7" id="KW-1133">Transmembrane helix</keyword>
<dbReference type="Proteomes" id="UP000305041">
    <property type="component" value="Unassembled WGS sequence"/>
</dbReference>
<evidence type="ECO:0000256" key="7">
    <source>
        <dbReference type="RuleBase" id="RU363032"/>
    </source>
</evidence>
<feature type="transmembrane region" description="Helical" evidence="7">
    <location>
        <begin position="104"/>
        <end position="126"/>
    </location>
</feature>
<protein>
    <submittedName>
        <fullName evidence="9">ABC transporter permease</fullName>
    </submittedName>
</protein>
<feature type="transmembrane region" description="Helical" evidence="7">
    <location>
        <begin position="236"/>
        <end position="258"/>
    </location>
</feature>
<evidence type="ECO:0000256" key="6">
    <source>
        <dbReference type="ARBA" id="ARBA00023136"/>
    </source>
</evidence>
<dbReference type="RefSeq" id="WP_138165313.1">
    <property type="nucleotide sequence ID" value="NZ_VAUA01000014.1"/>
</dbReference>
<dbReference type="PANTHER" id="PTHR43163">
    <property type="entry name" value="DIPEPTIDE TRANSPORT SYSTEM PERMEASE PROTEIN DPPB-RELATED"/>
    <property type="match status" value="1"/>
</dbReference>
<gene>
    <name evidence="9" type="ORF">FEE96_22220</name>
</gene>
<keyword evidence="10" id="KW-1185">Reference proteome</keyword>
<feature type="transmembrane region" description="Helical" evidence="7">
    <location>
        <begin position="138"/>
        <end position="161"/>
    </location>
</feature>
<dbReference type="Gene3D" id="1.10.3720.10">
    <property type="entry name" value="MetI-like"/>
    <property type="match status" value="1"/>
</dbReference>
<dbReference type="EMBL" id="VAUA01000014">
    <property type="protein sequence ID" value="TLP56004.1"/>
    <property type="molecule type" value="Genomic_DNA"/>
</dbReference>
<dbReference type="PROSITE" id="PS50928">
    <property type="entry name" value="ABC_TM1"/>
    <property type="match status" value="1"/>
</dbReference>
<proteinExistence type="inferred from homology"/>
<evidence type="ECO:0000256" key="2">
    <source>
        <dbReference type="ARBA" id="ARBA00022448"/>
    </source>
</evidence>
<comment type="subcellular location">
    <subcellularLocation>
        <location evidence="1 7">Cell membrane</location>
        <topology evidence="1 7">Multi-pass membrane protein</topology>
    </subcellularLocation>
</comment>
<dbReference type="InterPro" id="IPR045621">
    <property type="entry name" value="BPD_transp_1_N"/>
</dbReference>
<evidence type="ECO:0000256" key="3">
    <source>
        <dbReference type="ARBA" id="ARBA00022475"/>
    </source>
</evidence>
<evidence type="ECO:0000313" key="9">
    <source>
        <dbReference type="EMBL" id="TLP56004.1"/>
    </source>
</evidence>
<keyword evidence="6 7" id="KW-0472">Membrane</keyword>
<keyword evidence="3" id="KW-1003">Cell membrane</keyword>
<keyword evidence="4 7" id="KW-0812">Transmembrane</keyword>
<evidence type="ECO:0000256" key="5">
    <source>
        <dbReference type="ARBA" id="ARBA00022989"/>
    </source>
</evidence>
<dbReference type="InterPro" id="IPR000515">
    <property type="entry name" value="MetI-like"/>
</dbReference>
<dbReference type="CDD" id="cd06261">
    <property type="entry name" value="TM_PBP2"/>
    <property type="match status" value="1"/>
</dbReference>
<reference evidence="9 10" key="1">
    <citation type="submission" date="2019-05" db="EMBL/GenBank/DDBJ databases">
        <title>Draft genome sequence of Pelagicola sp. DSW4-44.</title>
        <authorList>
            <person name="Oh J."/>
        </authorList>
    </citation>
    <scope>NUCLEOTIDE SEQUENCE [LARGE SCALE GENOMIC DNA]</scope>
    <source>
        <strain evidence="9 10">DSW4-44</strain>
    </source>
</reference>
<keyword evidence="2 7" id="KW-0813">Transport</keyword>
<evidence type="ECO:0000256" key="4">
    <source>
        <dbReference type="ARBA" id="ARBA00022692"/>
    </source>
</evidence>
<comment type="caution">
    <text evidence="9">The sequence shown here is derived from an EMBL/GenBank/DDBJ whole genome shotgun (WGS) entry which is preliminary data.</text>
</comment>
<dbReference type="SUPFAM" id="SSF161098">
    <property type="entry name" value="MetI-like"/>
    <property type="match status" value="1"/>
</dbReference>
<dbReference type="Pfam" id="PF00528">
    <property type="entry name" value="BPD_transp_1"/>
    <property type="match status" value="1"/>
</dbReference>
<dbReference type="InterPro" id="IPR035906">
    <property type="entry name" value="MetI-like_sf"/>
</dbReference>
<evidence type="ECO:0000259" key="8">
    <source>
        <dbReference type="PROSITE" id="PS50928"/>
    </source>
</evidence>
<dbReference type="PANTHER" id="PTHR43163:SF6">
    <property type="entry name" value="DIPEPTIDE TRANSPORT SYSTEM PERMEASE PROTEIN DPPB-RELATED"/>
    <property type="match status" value="1"/>
</dbReference>
<sequence>MNALLTRLGGLVTVLFGISFITFAVTHFAPGDKALAIAQARYPGEMGFDAEILEGIRDEFHLDRPFISQYLHWLVDFLTGDFGRSYSSHSKVWDIFAGNLEETFSLAITALTLGLAAAFLLAGLAVWRKGSLIDRFAILLASVGAAIPSFWLSILLILLFSAHLGWLPAYGTGTLAQLVLPTVTLAFWVMSSQTRLLRSFLLEAYDQPFVETLRLRSVSEREIFFSHVLRHALSPALTMIGLDLAGLIEGAVIVEIIFARSGLGSLLAGSVLARDLPVVVFLVMFFALTYVLINTVIDLVQTFTDPRHLAGERNAV</sequence>
<comment type="similarity">
    <text evidence="7">Belongs to the binding-protein-dependent transport system permease family.</text>
</comment>
<evidence type="ECO:0000256" key="1">
    <source>
        <dbReference type="ARBA" id="ARBA00004651"/>
    </source>
</evidence>
<name>A0ABY2UUF9_9RHOB</name>
<accession>A0ABY2UUF9</accession>
<feature type="transmembrane region" description="Helical" evidence="7">
    <location>
        <begin position="7"/>
        <end position="29"/>
    </location>
</feature>
<feature type="transmembrane region" description="Helical" evidence="7">
    <location>
        <begin position="278"/>
        <end position="297"/>
    </location>
</feature>
<organism evidence="9 10">
    <name type="scientific">Parasedimentitalea maritima</name>
    <dbReference type="NCBI Taxonomy" id="2578117"/>
    <lineage>
        <taxon>Bacteria</taxon>
        <taxon>Pseudomonadati</taxon>
        <taxon>Pseudomonadota</taxon>
        <taxon>Alphaproteobacteria</taxon>
        <taxon>Rhodobacterales</taxon>
        <taxon>Paracoccaceae</taxon>
        <taxon>Parasedimentitalea</taxon>
    </lineage>
</organism>